<dbReference type="AlphaFoldDB" id="A0AAE9IHS2"/>
<accession>A0AAE9IHS2</accession>
<dbReference type="EMBL" id="CP097770">
    <property type="protein sequence ID" value="URJ53033.1"/>
    <property type="molecule type" value="Genomic_DNA"/>
</dbReference>
<gene>
    <name evidence="1" type="ORF">MF626_001350</name>
</gene>
<dbReference type="RefSeq" id="WP_250262070.1">
    <property type="nucleotide sequence ID" value="NZ_CP097769.1"/>
</dbReference>
<reference evidence="1" key="1">
    <citation type="submission" date="2022-11" db="EMBL/GenBank/DDBJ databases">
        <authorList>
            <person name="Vasilchenko N.G."/>
            <person name="Prazdnova E.V."/>
            <person name="Gorovtsov A.V."/>
            <person name="Chistyakov V.A."/>
            <person name="Pak M.L."/>
        </authorList>
    </citation>
    <scope>NUCLEOTIDE SEQUENCE</scope>
    <source>
        <strain evidence="1">R 4.5</strain>
    </source>
</reference>
<dbReference type="SUPFAM" id="SSF75005">
    <property type="entry name" value="Arabinanase/levansucrase/invertase"/>
    <property type="match status" value="1"/>
</dbReference>
<dbReference type="Proteomes" id="UP001055784">
    <property type="component" value="Chromosome"/>
</dbReference>
<name>A0AAE9IHS2_PAEPO</name>
<sequence length="59" mass="6722">MNNWRYASTLPSEEWRGHMSIPREIQLRTYSEGICLIQTPISELSQLRAVPVDSKGCAT</sequence>
<dbReference type="Gene3D" id="2.115.10.20">
    <property type="entry name" value="Glycosyl hydrolase domain, family 43"/>
    <property type="match status" value="1"/>
</dbReference>
<organism evidence="1 2">
    <name type="scientific">Paenibacillus polymyxa</name>
    <name type="common">Bacillus polymyxa</name>
    <dbReference type="NCBI Taxonomy" id="1406"/>
    <lineage>
        <taxon>Bacteria</taxon>
        <taxon>Bacillati</taxon>
        <taxon>Bacillota</taxon>
        <taxon>Bacilli</taxon>
        <taxon>Bacillales</taxon>
        <taxon>Paenibacillaceae</taxon>
        <taxon>Paenibacillus</taxon>
    </lineage>
</organism>
<proteinExistence type="predicted"/>
<dbReference type="InterPro" id="IPR023296">
    <property type="entry name" value="Glyco_hydro_beta-prop_sf"/>
</dbReference>
<evidence type="ECO:0000313" key="2">
    <source>
        <dbReference type="Proteomes" id="UP001055784"/>
    </source>
</evidence>
<protein>
    <submittedName>
        <fullName evidence="1">Uncharacterized protein</fullName>
    </submittedName>
</protein>
<evidence type="ECO:0000313" key="1">
    <source>
        <dbReference type="EMBL" id="URJ53033.1"/>
    </source>
</evidence>